<dbReference type="SUPFAM" id="SSF55729">
    <property type="entry name" value="Acyl-CoA N-acyltransferases (Nat)"/>
    <property type="match status" value="1"/>
</dbReference>
<comment type="caution">
    <text evidence="2">The sequence shown here is derived from an EMBL/GenBank/DDBJ whole genome shotgun (WGS) entry which is preliminary data.</text>
</comment>
<dbReference type="Gene3D" id="3.40.630.30">
    <property type="match status" value="1"/>
</dbReference>
<sequence>MAKAILEAIKAEAKRRGMKTLVLSSTPNAFEFYKKNGFTLIRESFHYSRRANIELRCMDMSCDL</sequence>
<evidence type="ECO:0000259" key="1">
    <source>
        <dbReference type="Pfam" id="PF13673"/>
    </source>
</evidence>
<evidence type="ECO:0000313" key="3">
    <source>
        <dbReference type="Proteomes" id="UP000627464"/>
    </source>
</evidence>
<proteinExistence type="predicted"/>
<dbReference type="EMBL" id="BMFZ01000005">
    <property type="protein sequence ID" value="GGA45553.1"/>
    <property type="molecule type" value="Genomic_DNA"/>
</dbReference>
<name>A0ABQ1GKR3_9GAMM</name>
<gene>
    <name evidence="2" type="ORF">GCM10011328_20780</name>
</gene>
<accession>A0ABQ1GKR3</accession>
<dbReference type="Pfam" id="PF13673">
    <property type="entry name" value="Acetyltransf_10"/>
    <property type="match status" value="1"/>
</dbReference>
<dbReference type="InterPro" id="IPR016181">
    <property type="entry name" value="Acyl_CoA_acyltransferase"/>
</dbReference>
<feature type="domain" description="N-acetyltransferase" evidence="1">
    <location>
        <begin position="1"/>
        <end position="45"/>
    </location>
</feature>
<reference evidence="3" key="1">
    <citation type="journal article" date="2019" name="Int. J. Syst. Evol. Microbiol.">
        <title>The Global Catalogue of Microorganisms (GCM) 10K type strain sequencing project: providing services to taxonomists for standard genome sequencing and annotation.</title>
        <authorList>
            <consortium name="The Broad Institute Genomics Platform"/>
            <consortium name="The Broad Institute Genome Sequencing Center for Infectious Disease"/>
            <person name="Wu L."/>
            <person name="Ma J."/>
        </authorList>
    </citation>
    <scope>NUCLEOTIDE SEQUENCE [LARGE SCALE GENOMIC DNA]</scope>
    <source>
        <strain evidence="3">CGMCC 1.12806</strain>
    </source>
</reference>
<protein>
    <recommendedName>
        <fullName evidence="1">N-acetyltransferase domain-containing protein</fullName>
    </recommendedName>
</protein>
<organism evidence="2 3">
    <name type="scientific">Hafnia psychrotolerans</name>
    <dbReference type="NCBI Taxonomy" id="1477018"/>
    <lineage>
        <taxon>Bacteria</taxon>
        <taxon>Pseudomonadati</taxon>
        <taxon>Pseudomonadota</taxon>
        <taxon>Gammaproteobacteria</taxon>
        <taxon>Enterobacterales</taxon>
        <taxon>Hafniaceae</taxon>
        <taxon>Hafnia</taxon>
    </lineage>
</organism>
<dbReference type="InterPro" id="IPR000182">
    <property type="entry name" value="GNAT_dom"/>
</dbReference>
<keyword evidence="3" id="KW-1185">Reference proteome</keyword>
<dbReference type="Proteomes" id="UP000627464">
    <property type="component" value="Unassembled WGS sequence"/>
</dbReference>
<evidence type="ECO:0000313" key="2">
    <source>
        <dbReference type="EMBL" id="GGA45553.1"/>
    </source>
</evidence>